<dbReference type="GO" id="GO:0007034">
    <property type="term" value="P:vacuolar transport"/>
    <property type="evidence" value="ECO:0007669"/>
    <property type="project" value="InterPro"/>
</dbReference>
<evidence type="ECO:0000256" key="2">
    <source>
        <dbReference type="SAM" id="MobiDB-lite"/>
    </source>
</evidence>
<organism evidence="3 4">
    <name type="scientific">Cyberlindnera jadinii (strain ATCC 18201 / CBS 1600 / BCRC 20928 / JCM 3617 / NBRC 0987 / NRRL Y-1542)</name>
    <name type="common">Torula yeast</name>
    <name type="synonym">Candida utilis</name>
    <dbReference type="NCBI Taxonomy" id="983966"/>
    <lineage>
        <taxon>Eukaryota</taxon>
        <taxon>Fungi</taxon>
        <taxon>Dikarya</taxon>
        <taxon>Ascomycota</taxon>
        <taxon>Saccharomycotina</taxon>
        <taxon>Saccharomycetes</taxon>
        <taxon>Phaffomycetales</taxon>
        <taxon>Phaffomycetaceae</taxon>
        <taxon>Cyberlindnera</taxon>
    </lineage>
</organism>
<keyword evidence="1" id="KW-0175">Coiled coil</keyword>
<protein>
    <submittedName>
        <fullName evidence="3">Snf7-domain-containing protein</fullName>
    </submittedName>
</protein>
<feature type="coiled-coil region" evidence="1">
    <location>
        <begin position="21"/>
        <end position="51"/>
    </location>
</feature>
<dbReference type="Gene3D" id="6.10.140.1230">
    <property type="match status" value="1"/>
</dbReference>
<reference evidence="3 4" key="1">
    <citation type="journal article" date="2016" name="Proc. Natl. Acad. Sci. U.S.A.">
        <title>Comparative genomics of biotechnologically important yeasts.</title>
        <authorList>
            <person name="Riley R."/>
            <person name="Haridas S."/>
            <person name="Wolfe K.H."/>
            <person name="Lopes M.R."/>
            <person name="Hittinger C.T."/>
            <person name="Goeker M."/>
            <person name="Salamov A.A."/>
            <person name="Wisecaver J.H."/>
            <person name="Long T.M."/>
            <person name="Calvey C.H."/>
            <person name="Aerts A.L."/>
            <person name="Barry K.W."/>
            <person name="Choi C."/>
            <person name="Clum A."/>
            <person name="Coughlan A.Y."/>
            <person name="Deshpande S."/>
            <person name="Douglass A.P."/>
            <person name="Hanson S.J."/>
            <person name="Klenk H.-P."/>
            <person name="LaButti K.M."/>
            <person name="Lapidus A."/>
            <person name="Lindquist E.A."/>
            <person name="Lipzen A.M."/>
            <person name="Meier-Kolthoff J.P."/>
            <person name="Ohm R.A."/>
            <person name="Otillar R.P."/>
            <person name="Pangilinan J.L."/>
            <person name="Peng Y."/>
            <person name="Rokas A."/>
            <person name="Rosa C.A."/>
            <person name="Scheuner C."/>
            <person name="Sibirny A.A."/>
            <person name="Slot J.C."/>
            <person name="Stielow J.B."/>
            <person name="Sun H."/>
            <person name="Kurtzman C.P."/>
            <person name="Blackwell M."/>
            <person name="Grigoriev I.V."/>
            <person name="Jeffries T.W."/>
        </authorList>
    </citation>
    <scope>NUCLEOTIDE SEQUENCE [LARGE SCALE GENOMIC DNA]</scope>
    <source>
        <strain evidence="4">ATCC 18201 / CBS 1600 / BCRC 20928 / JCM 3617 / NBRC 0987 / NRRL Y-1542</strain>
    </source>
</reference>
<gene>
    <name evidence="3" type="ORF">CYBJADRAFT_172370</name>
</gene>
<sequence>MDYIKKAIWGPDPKEQHRKCKQLTRRNARQLEKSIREINALEKKTETLIKQSAKKNDMKSVKVYARELYGIKKQQSRLYKSKAQLESVGMQIDESFGMLKLQQNMVKSSSIMREVNSLVRLPQLTGTMRELEQELMKSGIINEMVGDTLDTMDEVEDIEEEDEINEEINKIVSQYTTEKFDKVNNLPHTQLEEPAPQHAEPELEEEDDHVLNEMRERLKALQN</sequence>
<dbReference type="OMA" id="KILWEVT"/>
<evidence type="ECO:0000256" key="1">
    <source>
        <dbReference type="SAM" id="Coils"/>
    </source>
</evidence>
<dbReference type="PANTHER" id="PTHR10476">
    <property type="entry name" value="CHARGED MULTIVESICULAR BODY PROTEIN"/>
    <property type="match status" value="1"/>
</dbReference>
<evidence type="ECO:0000313" key="4">
    <source>
        <dbReference type="Proteomes" id="UP000094389"/>
    </source>
</evidence>
<dbReference type="Proteomes" id="UP000094389">
    <property type="component" value="Unassembled WGS sequence"/>
</dbReference>
<dbReference type="OrthoDB" id="2329734at2759"/>
<keyword evidence="4" id="KW-1185">Reference proteome</keyword>
<dbReference type="RefSeq" id="XP_020071431.1">
    <property type="nucleotide sequence ID" value="XM_020216327.1"/>
</dbReference>
<name>A0A1E4S4S4_CYBJN</name>
<dbReference type="InterPro" id="IPR005024">
    <property type="entry name" value="Snf7_fam"/>
</dbReference>
<dbReference type="STRING" id="983966.A0A1E4S4S4"/>
<dbReference type="AlphaFoldDB" id="A0A1E4S4S4"/>
<dbReference type="Pfam" id="PF03357">
    <property type="entry name" value="Snf7"/>
    <property type="match status" value="1"/>
</dbReference>
<accession>A0A1E4S4S4</accession>
<dbReference type="GeneID" id="30990723"/>
<evidence type="ECO:0000313" key="3">
    <source>
        <dbReference type="EMBL" id="ODV74392.1"/>
    </source>
</evidence>
<proteinExistence type="predicted"/>
<feature type="region of interest" description="Disordered" evidence="2">
    <location>
        <begin position="186"/>
        <end position="206"/>
    </location>
</feature>
<dbReference type="EMBL" id="KV453928">
    <property type="protein sequence ID" value="ODV74392.1"/>
    <property type="molecule type" value="Genomic_DNA"/>
</dbReference>